<gene>
    <name evidence="2" type="ORF">Vafri_11893</name>
</gene>
<evidence type="ECO:0000313" key="2">
    <source>
        <dbReference type="EMBL" id="GIL56544.1"/>
    </source>
</evidence>
<comment type="caution">
    <text evidence="2">The sequence shown here is derived from an EMBL/GenBank/DDBJ whole genome shotgun (WGS) entry which is preliminary data.</text>
</comment>
<sequence length="181" mass="18997">QAPAALRPLGIPPQLGFQQIQSAAAAAAPPQEHPSTTASDNEVEVPGLQPYGPCNGFMGGPYPEAITPRLIASHTSPFALYSPPHYSLPPQPFSERQLRELREPTRLYPLPPHFVPMDSGDGGGGGGGDGGGGQSQNPQLQPAAPPHRELSPRLQYEGFTDTAEALTPVSTTPAEPSLKPQ</sequence>
<accession>A0A8J4F3V9</accession>
<feature type="region of interest" description="Disordered" evidence="1">
    <location>
        <begin position="107"/>
        <end position="181"/>
    </location>
</feature>
<feature type="compositionally biased region" description="Gly residues" evidence="1">
    <location>
        <begin position="120"/>
        <end position="134"/>
    </location>
</feature>
<feature type="non-terminal residue" evidence="2">
    <location>
        <position position="181"/>
    </location>
</feature>
<feature type="non-terminal residue" evidence="2">
    <location>
        <position position="1"/>
    </location>
</feature>
<evidence type="ECO:0000256" key="1">
    <source>
        <dbReference type="SAM" id="MobiDB-lite"/>
    </source>
</evidence>
<dbReference type="Proteomes" id="UP000747399">
    <property type="component" value="Unassembled WGS sequence"/>
</dbReference>
<feature type="compositionally biased region" description="Polar residues" evidence="1">
    <location>
        <begin position="168"/>
        <end position="181"/>
    </location>
</feature>
<proteinExistence type="predicted"/>
<dbReference type="EMBL" id="BNCO01000024">
    <property type="protein sequence ID" value="GIL56544.1"/>
    <property type="molecule type" value="Genomic_DNA"/>
</dbReference>
<protein>
    <submittedName>
        <fullName evidence="2">Uncharacterized protein</fullName>
    </submittedName>
</protein>
<reference evidence="2" key="1">
    <citation type="journal article" date="2021" name="Proc. Natl. Acad. Sci. U.S.A.">
        <title>Three genomes in the algal genus Volvox reveal the fate of a haploid sex-determining region after a transition to homothallism.</title>
        <authorList>
            <person name="Yamamoto K."/>
            <person name="Hamaji T."/>
            <person name="Kawai-Toyooka H."/>
            <person name="Matsuzaki R."/>
            <person name="Takahashi F."/>
            <person name="Nishimura Y."/>
            <person name="Kawachi M."/>
            <person name="Noguchi H."/>
            <person name="Minakuchi Y."/>
            <person name="Umen J.G."/>
            <person name="Toyoda A."/>
            <person name="Nozaki H."/>
        </authorList>
    </citation>
    <scope>NUCLEOTIDE SEQUENCE</scope>
    <source>
        <strain evidence="2">NIES-3780</strain>
    </source>
</reference>
<organism evidence="2 3">
    <name type="scientific">Volvox africanus</name>
    <dbReference type="NCBI Taxonomy" id="51714"/>
    <lineage>
        <taxon>Eukaryota</taxon>
        <taxon>Viridiplantae</taxon>
        <taxon>Chlorophyta</taxon>
        <taxon>core chlorophytes</taxon>
        <taxon>Chlorophyceae</taxon>
        <taxon>CS clade</taxon>
        <taxon>Chlamydomonadales</taxon>
        <taxon>Volvocaceae</taxon>
        <taxon>Volvox</taxon>
    </lineage>
</organism>
<name>A0A8J4F3V9_9CHLO</name>
<evidence type="ECO:0000313" key="3">
    <source>
        <dbReference type="Proteomes" id="UP000747399"/>
    </source>
</evidence>
<keyword evidence="3" id="KW-1185">Reference proteome</keyword>
<feature type="region of interest" description="Disordered" evidence="1">
    <location>
        <begin position="20"/>
        <end position="49"/>
    </location>
</feature>
<dbReference type="AlphaFoldDB" id="A0A8J4F3V9"/>